<dbReference type="GO" id="GO:0009247">
    <property type="term" value="P:glycolipid biosynthetic process"/>
    <property type="evidence" value="ECO:0007669"/>
    <property type="project" value="UniProtKB-ARBA"/>
</dbReference>
<dbReference type="EMBL" id="CP001966">
    <property type="protein sequence ID" value="ADG80066.1"/>
    <property type="molecule type" value="Genomic_DNA"/>
</dbReference>
<dbReference type="Gene3D" id="3.40.50.2000">
    <property type="entry name" value="Glycogen Phosphorylase B"/>
    <property type="match status" value="2"/>
</dbReference>
<keyword evidence="3" id="KW-0808">Transferase</keyword>
<dbReference type="FunFam" id="3.40.50.2000:FF:000072">
    <property type="entry name" value="Glycosyl transferase"/>
    <property type="match status" value="1"/>
</dbReference>
<organism evidence="7 8">
    <name type="scientific">Tsukamurella paurometabola (strain ATCC 8368 / DSM 20162 / CCUG 35730 / CIP 100753 / JCM 10117 / KCTC 9821 / NBRC 16120 / NCIMB 702349 / NCTC 13040)</name>
    <name type="common">Corynebacterium paurometabolum</name>
    <dbReference type="NCBI Taxonomy" id="521096"/>
    <lineage>
        <taxon>Bacteria</taxon>
        <taxon>Bacillati</taxon>
        <taxon>Actinomycetota</taxon>
        <taxon>Actinomycetes</taxon>
        <taxon>Mycobacteriales</taxon>
        <taxon>Tsukamurellaceae</taxon>
        <taxon>Tsukamurella</taxon>
    </lineage>
</organism>
<dbReference type="GO" id="GO:0008194">
    <property type="term" value="F:UDP-glycosyltransferase activity"/>
    <property type="evidence" value="ECO:0007669"/>
    <property type="project" value="InterPro"/>
</dbReference>
<feature type="domain" description="Erythromycin biosynthesis protein CIII-like N-terminal" evidence="6">
    <location>
        <begin position="22"/>
        <end position="250"/>
    </location>
</feature>
<comment type="similarity">
    <text evidence="1">Belongs to the glycosyltransferase 28 family.</text>
</comment>
<evidence type="ECO:0000256" key="4">
    <source>
        <dbReference type="ARBA" id="ARBA00023194"/>
    </source>
</evidence>
<keyword evidence="2" id="KW-0328">Glycosyltransferase</keyword>
<name>D5UX47_TSUPD</name>
<dbReference type="Pfam" id="PF06722">
    <property type="entry name" value="EryCIII-like_C"/>
    <property type="match status" value="1"/>
</dbReference>
<evidence type="ECO:0000259" key="6">
    <source>
        <dbReference type="Pfam" id="PF21036"/>
    </source>
</evidence>
<dbReference type="GO" id="GO:0016020">
    <property type="term" value="C:membrane"/>
    <property type="evidence" value="ECO:0007669"/>
    <property type="project" value="GOC"/>
</dbReference>
<dbReference type="GO" id="GO:0016758">
    <property type="term" value="F:hexosyltransferase activity"/>
    <property type="evidence" value="ECO:0007669"/>
    <property type="project" value="UniProtKB-ARBA"/>
</dbReference>
<dbReference type="InterPro" id="IPR048284">
    <property type="entry name" value="EryCIII-like_N"/>
</dbReference>
<proteinExistence type="inferred from homology"/>
<gene>
    <name evidence="7" type="ordered locus">Tpau_3487</name>
</gene>
<dbReference type="HOGENOM" id="CLU_000537_7_4_11"/>
<dbReference type="InterPro" id="IPR010610">
    <property type="entry name" value="EryCIII-like_C"/>
</dbReference>
<dbReference type="InterPro" id="IPR030953">
    <property type="entry name" value="Glycosyl_450act"/>
</dbReference>
<sequence>MKILFVPSAEPSHVVAMATTAWAACVAGHDVRVAASPAVVDTVVGAGLTAVEVGADHGMGEILQTHGAAIENEIADWSEPFIDRQDWESVLIKYQVAIPYGLALYAEPVLDDLVAFARSWQPDLVVWDQLAYAGPVAARACGAAHARLLWMVDVYSSMRETFLALAAQQPSTRTEDPLREWITGLLSRYGLDFDDAVLTGDVTIDQIPPSIQLPSDTDRVMMRYVPYNGRSVIPNWLLSPPERPRVCITGSTSFGTDTGGGFLPFSECLAALADIDAEVVVTLGRTDRSEIGPVPANVRVVDFAPFSALLPTCAAVIHHGGFGTWATAASSGVPQLIIPIRHGDLWIRGERTAAVGAAVNRHPSALTAADLRESVTRLIDPDGDHRRAAVALADEIAGLPAPAAVAERFGSLVETAV</sequence>
<feature type="domain" description="Erythromycin biosynthesis protein CIII-like C-terminal" evidence="5">
    <location>
        <begin position="267"/>
        <end position="409"/>
    </location>
</feature>
<accession>D5UX47</accession>
<dbReference type="STRING" id="521096.Tpau_3487"/>
<dbReference type="PANTHER" id="PTHR48050:SF13">
    <property type="entry name" value="STEROL 3-BETA-GLUCOSYLTRANSFERASE UGT80A2"/>
    <property type="match status" value="1"/>
</dbReference>
<dbReference type="InterPro" id="IPR050426">
    <property type="entry name" value="Glycosyltransferase_28"/>
</dbReference>
<evidence type="ECO:0000259" key="5">
    <source>
        <dbReference type="Pfam" id="PF06722"/>
    </source>
</evidence>
<evidence type="ECO:0000313" key="8">
    <source>
        <dbReference type="Proteomes" id="UP000001213"/>
    </source>
</evidence>
<dbReference type="NCBIfam" id="TIGR04516">
    <property type="entry name" value="glycosyl_450act"/>
    <property type="match status" value="1"/>
</dbReference>
<evidence type="ECO:0000313" key="7">
    <source>
        <dbReference type="EMBL" id="ADG80066.1"/>
    </source>
</evidence>
<reference evidence="8" key="1">
    <citation type="submission" date="2010-03" db="EMBL/GenBank/DDBJ databases">
        <title>The complete chromosome of Tsukamurella paurometabola DSM 20162.</title>
        <authorList>
            <consortium name="US DOE Joint Genome Institute (JGI-PGF)"/>
            <person name="Lucas S."/>
            <person name="Copeland A."/>
            <person name="Lapidus A."/>
            <person name="Glavina del Rio T."/>
            <person name="Dalin E."/>
            <person name="Tice H."/>
            <person name="Bruce D."/>
            <person name="Goodwin L."/>
            <person name="Pitluck S."/>
            <person name="Kyrpides N."/>
            <person name="Mavromatis K."/>
            <person name="Ivanova N."/>
            <person name="Mikhailova N."/>
            <person name="Munk A.C."/>
            <person name="Brettin T."/>
            <person name="Detter J.C."/>
            <person name="Tapia R."/>
            <person name="Han C."/>
            <person name="Larimer F."/>
            <person name="Land M."/>
            <person name="Hauser L."/>
            <person name="Markowitz V."/>
            <person name="Cheng J.-F."/>
            <person name="Hugenholtz P."/>
            <person name="Woyke T."/>
            <person name="Wu D."/>
            <person name="Jando M."/>
            <person name="Brambilla E."/>
            <person name="Klenk H.-P."/>
            <person name="Eisen J.A."/>
        </authorList>
    </citation>
    <scope>NUCLEOTIDE SEQUENCE [LARGE SCALE GENOMIC DNA]</scope>
    <source>
        <strain evidence="8">ATCC 8368 / DSM 20162 / CCUG 35730 / CIP 100753 / JCM 10117 / KCTC 9821 / NBRC 16120 / NCIMB 702349 / NCTC 13040</strain>
    </source>
</reference>
<dbReference type="AlphaFoldDB" id="D5UX47"/>
<dbReference type="PROSITE" id="PS51257">
    <property type="entry name" value="PROKAR_LIPOPROTEIN"/>
    <property type="match status" value="1"/>
</dbReference>
<dbReference type="eggNOG" id="COG1819">
    <property type="taxonomic scope" value="Bacteria"/>
</dbReference>
<keyword evidence="8" id="KW-1185">Reference proteome</keyword>
<evidence type="ECO:0000256" key="2">
    <source>
        <dbReference type="ARBA" id="ARBA00022676"/>
    </source>
</evidence>
<dbReference type="CAZy" id="GT1">
    <property type="family name" value="Glycosyltransferase Family 1"/>
</dbReference>
<dbReference type="RefSeq" id="WP_013128063.1">
    <property type="nucleotide sequence ID" value="NC_014158.1"/>
</dbReference>
<dbReference type="CDD" id="cd03784">
    <property type="entry name" value="GT1_Gtf-like"/>
    <property type="match status" value="1"/>
</dbReference>
<dbReference type="KEGG" id="tpr:Tpau_3487"/>
<dbReference type="SUPFAM" id="SSF53756">
    <property type="entry name" value="UDP-Glycosyltransferase/glycogen phosphorylase"/>
    <property type="match status" value="1"/>
</dbReference>
<dbReference type="GO" id="GO:0017000">
    <property type="term" value="P:antibiotic biosynthetic process"/>
    <property type="evidence" value="ECO:0007669"/>
    <property type="project" value="UniProtKB-KW"/>
</dbReference>
<dbReference type="Proteomes" id="UP000001213">
    <property type="component" value="Chromosome"/>
</dbReference>
<protein>
    <submittedName>
        <fullName evidence="7">Uncharacterized protein</fullName>
    </submittedName>
</protein>
<evidence type="ECO:0000256" key="1">
    <source>
        <dbReference type="ARBA" id="ARBA00006962"/>
    </source>
</evidence>
<dbReference type="Pfam" id="PF21036">
    <property type="entry name" value="EryCIII-like_N"/>
    <property type="match status" value="1"/>
</dbReference>
<reference evidence="7 8" key="2">
    <citation type="journal article" date="2011" name="Stand. Genomic Sci.">
        <title>Complete genome sequence of Tsukamurella paurometabola type strain (no. 33).</title>
        <authorList>
            <person name="Munk A.C."/>
            <person name="Lapidus A."/>
            <person name="Lucas S."/>
            <person name="Nolan M."/>
            <person name="Tice H."/>
            <person name="Cheng J.F."/>
            <person name="Del Rio T.G."/>
            <person name="Goodwin L."/>
            <person name="Pitluck S."/>
            <person name="Liolios K."/>
            <person name="Huntemann M."/>
            <person name="Ivanova N."/>
            <person name="Mavromatis K."/>
            <person name="Mikhailova N."/>
            <person name="Pati A."/>
            <person name="Chen A."/>
            <person name="Palaniappan K."/>
            <person name="Tapia R."/>
            <person name="Han C."/>
            <person name="Land M."/>
            <person name="Hauser L."/>
            <person name="Chang Y.J."/>
            <person name="Jeffries C.D."/>
            <person name="Brettin T."/>
            <person name="Yasawong M."/>
            <person name="Brambilla E.M."/>
            <person name="Rohde M."/>
            <person name="Sikorski J."/>
            <person name="Goker M."/>
            <person name="Detter J.C."/>
            <person name="Woyke T."/>
            <person name="Bristow J."/>
            <person name="Eisen J.A."/>
            <person name="Markowitz V."/>
            <person name="Hugenholtz P."/>
            <person name="Kyrpides N.C."/>
            <person name="Klenk H.P."/>
        </authorList>
    </citation>
    <scope>NUCLEOTIDE SEQUENCE [LARGE SCALE GENOMIC DNA]</scope>
    <source>
        <strain evidence="8">ATCC 8368 / DSM 20162 / CCUG 35730 / CIP 100753 / JCM 10117 / KCTC 9821 / NBRC 16120 / NCIMB 702349 / NCTC 13040</strain>
    </source>
</reference>
<keyword evidence="4" id="KW-0045">Antibiotic biosynthesis</keyword>
<dbReference type="InterPro" id="IPR002213">
    <property type="entry name" value="UDP_glucos_trans"/>
</dbReference>
<evidence type="ECO:0000256" key="3">
    <source>
        <dbReference type="ARBA" id="ARBA00022679"/>
    </source>
</evidence>
<dbReference type="PANTHER" id="PTHR48050">
    <property type="entry name" value="STEROL 3-BETA-GLUCOSYLTRANSFERASE"/>
    <property type="match status" value="1"/>
</dbReference>